<name>A0ABU2B155_9MICC</name>
<dbReference type="RefSeq" id="WP_310172972.1">
    <property type="nucleotide sequence ID" value="NZ_BAABHE010000002.1"/>
</dbReference>
<comment type="caution">
    <text evidence="2">The sequence shown here is derived from an EMBL/GenBank/DDBJ whole genome shotgun (WGS) entry which is preliminary data.</text>
</comment>
<evidence type="ECO:0000313" key="3">
    <source>
        <dbReference type="Proteomes" id="UP001183794"/>
    </source>
</evidence>
<feature type="transmembrane region" description="Helical" evidence="1">
    <location>
        <begin position="12"/>
        <end position="33"/>
    </location>
</feature>
<protein>
    <submittedName>
        <fullName evidence="2">Drug/metabolite transporter (DMT)-like permease</fullName>
    </submittedName>
</protein>
<feature type="transmembrane region" description="Helical" evidence="1">
    <location>
        <begin position="78"/>
        <end position="96"/>
    </location>
</feature>
<feature type="transmembrane region" description="Helical" evidence="1">
    <location>
        <begin position="45"/>
        <end position="66"/>
    </location>
</feature>
<dbReference type="Proteomes" id="UP001183794">
    <property type="component" value="Unassembled WGS sequence"/>
</dbReference>
<gene>
    <name evidence="2" type="ORF">J2S62_001398</name>
</gene>
<reference evidence="2 3" key="1">
    <citation type="submission" date="2023-07" db="EMBL/GenBank/DDBJ databases">
        <title>Sequencing the genomes of 1000 actinobacteria strains.</title>
        <authorList>
            <person name="Klenk H.-P."/>
        </authorList>
    </citation>
    <scope>NUCLEOTIDE SEQUENCE [LARGE SCALE GENOMIC DNA]</scope>
    <source>
        <strain evidence="2 3">DSM 22966</strain>
    </source>
</reference>
<keyword evidence="1" id="KW-0812">Transmembrane</keyword>
<keyword evidence="3" id="KW-1185">Reference proteome</keyword>
<feature type="transmembrane region" description="Helical" evidence="1">
    <location>
        <begin position="129"/>
        <end position="150"/>
    </location>
</feature>
<evidence type="ECO:0000256" key="1">
    <source>
        <dbReference type="SAM" id="Phobius"/>
    </source>
</evidence>
<keyword evidence="1" id="KW-0472">Membrane</keyword>
<organism evidence="2 3">
    <name type="scientific">Enteractinococcus fodinae</name>
    <dbReference type="NCBI Taxonomy" id="684663"/>
    <lineage>
        <taxon>Bacteria</taxon>
        <taxon>Bacillati</taxon>
        <taxon>Actinomycetota</taxon>
        <taxon>Actinomycetes</taxon>
        <taxon>Micrococcales</taxon>
        <taxon>Micrococcaceae</taxon>
    </lineage>
</organism>
<accession>A0ABU2B155</accession>
<proteinExistence type="predicted"/>
<sequence length="183" mass="19304">MENSHQDAPVGWHKFGIIAGWVATFVFAAWILLPRLIIGTTVTGAMAVTVILTVVILAIGCVTLGVPAARKKKPSKRAVAWLWIAFSGAFVVGLFLPDDTIFSAINHDQATALVAVLFGAGWEAAGSAIANPAAIVMTITGVIGAVFSVLDSRPGGPIRTEDEDHLQGHGPFAILGEDEYYRP</sequence>
<dbReference type="EMBL" id="JAVDYJ010000001">
    <property type="protein sequence ID" value="MDR7347141.1"/>
    <property type="molecule type" value="Genomic_DNA"/>
</dbReference>
<keyword evidence="1" id="KW-1133">Transmembrane helix</keyword>
<evidence type="ECO:0000313" key="2">
    <source>
        <dbReference type="EMBL" id="MDR7347141.1"/>
    </source>
</evidence>